<accession>A0A3S4RQA3</accession>
<evidence type="ECO:0000313" key="2">
    <source>
        <dbReference type="Proteomes" id="UP000279306"/>
    </source>
</evidence>
<dbReference type="KEGG" id="mauu:NCTC10437_01778"/>
<dbReference type="EMBL" id="LR134356">
    <property type="protein sequence ID" value="VEG53066.1"/>
    <property type="molecule type" value="Genomic_DNA"/>
</dbReference>
<organism evidence="1 2">
    <name type="scientific">Mycolicibacterium aurum</name>
    <name type="common">Mycobacterium aurum</name>
    <dbReference type="NCBI Taxonomy" id="1791"/>
    <lineage>
        <taxon>Bacteria</taxon>
        <taxon>Bacillati</taxon>
        <taxon>Actinomycetota</taxon>
        <taxon>Actinomycetes</taxon>
        <taxon>Mycobacteriales</taxon>
        <taxon>Mycobacteriaceae</taxon>
        <taxon>Mycolicibacterium</taxon>
    </lineage>
</organism>
<reference evidence="1 2" key="1">
    <citation type="submission" date="2018-12" db="EMBL/GenBank/DDBJ databases">
        <authorList>
            <consortium name="Pathogen Informatics"/>
        </authorList>
    </citation>
    <scope>NUCLEOTIDE SEQUENCE [LARGE SCALE GENOMIC DNA]</scope>
    <source>
        <strain evidence="1 2">NCTC10437</strain>
    </source>
</reference>
<keyword evidence="2" id="KW-1185">Reference proteome</keyword>
<gene>
    <name evidence="1" type="ORF">NCTC10437_01778</name>
</gene>
<evidence type="ECO:0000313" key="1">
    <source>
        <dbReference type="EMBL" id="VEG53066.1"/>
    </source>
</evidence>
<dbReference type="RefSeq" id="WP_048632383.1">
    <property type="nucleotide sequence ID" value="NZ_CVQQ01000006.1"/>
</dbReference>
<dbReference type="OrthoDB" id="3431291at2"/>
<dbReference type="AlphaFoldDB" id="A0A3S4RQA3"/>
<name>A0A3S4RQA3_MYCAU</name>
<proteinExistence type="predicted"/>
<dbReference type="Proteomes" id="UP000279306">
    <property type="component" value="Chromosome"/>
</dbReference>
<sequence>MDVDRVTELRRWEEAGAVWQVVGRTRSSVTIELLSCDGGECVGRFTSTDPRVLGFVGDRATSQE</sequence>
<protein>
    <submittedName>
        <fullName evidence="1">Uncharacterized protein</fullName>
    </submittedName>
</protein>
<dbReference type="STRING" id="1791.GCA_001049355_02502"/>